<reference evidence="1 2" key="1">
    <citation type="journal article" date="2015" name="Nature">
        <title>rRNA introns, odd ribosomes, and small enigmatic genomes across a large radiation of phyla.</title>
        <authorList>
            <person name="Brown C.T."/>
            <person name="Hug L.A."/>
            <person name="Thomas B.C."/>
            <person name="Sharon I."/>
            <person name="Castelle C.J."/>
            <person name="Singh A."/>
            <person name="Wilkins M.J."/>
            <person name="Williams K.H."/>
            <person name="Banfield J.F."/>
        </authorList>
    </citation>
    <scope>NUCLEOTIDE SEQUENCE [LARGE SCALE GENOMIC DNA]</scope>
</reference>
<proteinExistence type="predicted"/>
<protein>
    <submittedName>
        <fullName evidence="1">Uncharacterized protein</fullName>
    </submittedName>
</protein>
<name>A0A0G1D7F5_9BACT</name>
<dbReference type="EMBL" id="LCFK01000016">
    <property type="protein sequence ID" value="KKS93860.1"/>
    <property type="molecule type" value="Genomic_DNA"/>
</dbReference>
<evidence type="ECO:0000313" key="2">
    <source>
        <dbReference type="Proteomes" id="UP000033980"/>
    </source>
</evidence>
<accession>A0A0G1D7F5</accession>
<evidence type="ECO:0000313" key="1">
    <source>
        <dbReference type="EMBL" id="KKS93860.1"/>
    </source>
</evidence>
<dbReference type="AlphaFoldDB" id="A0A0G1D7F5"/>
<comment type="caution">
    <text evidence="1">The sequence shown here is derived from an EMBL/GenBank/DDBJ whole genome shotgun (WGS) entry which is preliminary data.</text>
</comment>
<dbReference type="Proteomes" id="UP000033980">
    <property type="component" value="Unassembled WGS sequence"/>
</dbReference>
<sequence>MEKNIQRLSGRDVRSKVSGLIERRGYLRDDGAHAFSREEALGITREFEQLAEQTGVSVAALEFLHNPVGLVGRGASNLTRGENVLEDLNVQWAQELKSAGLLE</sequence>
<gene>
    <name evidence="1" type="ORF">UV68_C0016G0008</name>
</gene>
<organism evidence="1 2">
    <name type="scientific">Candidatus Collierbacteria bacterium GW2011_GWC2_43_12</name>
    <dbReference type="NCBI Taxonomy" id="1618390"/>
    <lineage>
        <taxon>Bacteria</taxon>
        <taxon>Candidatus Collieribacteriota</taxon>
    </lineage>
</organism>